<evidence type="ECO:0000256" key="4">
    <source>
        <dbReference type="PROSITE-ProRule" id="PRU00134"/>
    </source>
</evidence>
<evidence type="ECO:0000256" key="2">
    <source>
        <dbReference type="ARBA" id="ARBA00022771"/>
    </source>
</evidence>
<gene>
    <name evidence="7" type="ORF">ILEXP_LOCUS36537</name>
</gene>
<protein>
    <recommendedName>
        <fullName evidence="9">Histone-lysine N-methyltransferase ASHR1</fullName>
    </recommendedName>
</protein>
<dbReference type="Gene3D" id="2.170.270.10">
    <property type="entry name" value="SET domain"/>
    <property type="match status" value="1"/>
</dbReference>
<dbReference type="InterPro" id="IPR001214">
    <property type="entry name" value="SET_dom"/>
</dbReference>
<evidence type="ECO:0000256" key="1">
    <source>
        <dbReference type="ARBA" id="ARBA00022723"/>
    </source>
</evidence>
<evidence type="ECO:0000259" key="5">
    <source>
        <dbReference type="PROSITE" id="PS50280"/>
    </source>
</evidence>
<dbReference type="PANTHER" id="PTHR12197">
    <property type="entry name" value="HISTONE-LYSINE N-METHYLTRANSFERASE SMYD"/>
    <property type="match status" value="1"/>
</dbReference>
<keyword evidence="1" id="KW-0479">Metal-binding</keyword>
<evidence type="ECO:0000313" key="8">
    <source>
        <dbReference type="Proteomes" id="UP001642360"/>
    </source>
</evidence>
<dbReference type="Gene3D" id="6.10.140.2220">
    <property type="match status" value="1"/>
</dbReference>
<dbReference type="EMBL" id="CAUOFW020004791">
    <property type="protein sequence ID" value="CAK9167275.1"/>
    <property type="molecule type" value="Genomic_DNA"/>
</dbReference>
<dbReference type="Proteomes" id="UP001642360">
    <property type="component" value="Unassembled WGS sequence"/>
</dbReference>
<evidence type="ECO:0008006" key="9">
    <source>
        <dbReference type="Google" id="ProtNLM"/>
    </source>
</evidence>
<dbReference type="Pfam" id="PF01753">
    <property type="entry name" value="zf-MYND"/>
    <property type="match status" value="1"/>
</dbReference>
<feature type="domain" description="SET" evidence="5">
    <location>
        <begin position="113"/>
        <end position="223"/>
    </location>
</feature>
<evidence type="ECO:0000259" key="6">
    <source>
        <dbReference type="PROSITE" id="PS50865"/>
    </source>
</evidence>
<reference evidence="7 8" key="1">
    <citation type="submission" date="2024-02" db="EMBL/GenBank/DDBJ databases">
        <authorList>
            <person name="Vignale AGUSTIN F."/>
            <person name="Sosa J E."/>
            <person name="Modenutti C."/>
        </authorList>
    </citation>
    <scope>NUCLEOTIDE SEQUENCE [LARGE SCALE GENOMIC DNA]</scope>
</reference>
<comment type="caution">
    <text evidence="7">The sequence shown here is derived from an EMBL/GenBank/DDBJ whole genome shotgun (WGS) entry which is preliminary data.</text>
</comment>
<evidence type="ECO:0000256" key="3">
    <source>
        <dbReference type="ARBA" id="ARBA00022833"/>
    </source>
</evidence>
<dbReference type="GO" id="GO:0008270">
    <property type="term" value="F:zinc ion binding"/>
    <property type="evidence" value="ECO:0007669"/>
    <property type="project" value="UniProtKB-KW"/>
</dbReference>
<dbReference type="Gene3D" id="1.10.220.160">
    <property type="match status" value="1"/>
</dbReference>
<dbReference type="InterPro" id="IPR046341">
    <property type="entry name" value="SET_dom_sf"/>
</dbReference>
<keyword evidence="8" id="KW-1185">Reference proteome</keyword>
<dbReference type="PROSITE" id="PS01360">
    <property type="entry name" value="ZF_MYND_1"/>
    <property type="match status" value="1"/>
</dbReference>
<keyword evidence="3" id="KW-0862">Zinc</keyword>
<accession>A0ABC8TI61</accession>
<sequence>MNDSIYYSQIGGDICTCYPVHSFNITGDVITSEEPYVSVPNKALDSRCEWCFTSSNLKKCSACQVVWYCGRTCQKSDWNLHRLECQLYSKLDKDRRKSLTPSVRLMVKVYLRRKLQNAKIIPSTVTDNHNLVEALMANLVNLILQWPEISIKETAENFSKLACNAHTICDSELIPLGTGLFPVISIINHSCLPNAVLVFEGRLAVVRAVQHIPKGTEVICRVFG</sequence>
<keyword evidence="2 4" id="KW-0863">Zinc-finger</keyword>
<dbReference type="SUPFAM" id="SSF82199">
    <property type="entry name" value="SET domain"/>
    <property type="match status" value="1"/>
</dbReference>
<organism evidence="7 8">
    <name type="scientific">Ilex paraguariensis</name>
    <name type="common">yerba mate</name>
    <dbReference type="NCBI Taxonomy" id="185542"/>
    <lineage>
        <taxon>Eukaryota</taxon>
        <taxon>Viridiplantae</taxon>
        <taxon>Streptophyta</taxon>
        <taxon>Embryophyta</taxon>
        <taxon>Tracheophyta</taxon>
        <taxon>Spermatophyta</taxon>
        <taxon>Magnoliopsida</taxon>
        <taxon>eudicotyledons</taxon>
        <taxon>Gunneridae</taxon>
        <taxon>Pentapetalae</taxon>
        <taxon>asterids</taxon>
        <taxon>campanulids</taxon>
        <taxon>Aquifoliales</taxon>
        <taxon>Aquifoliaceae</taxon>
        <taxon>Ilex</taxon>
    </lineage>
</organism>
<dbReference type="PANTHER" id="PTHR12197:SF251">
    <property type="entry name" value="EG:BACR7C10.4 PROTEIN"/>
    <property type="match status" value="1"/>
</dbReference>
<name>A0ABC8TI61_9AQUA</name>
<dbReference type="InterPro" id="IPR002893">
    <property type="entry name" value="Znf_MYND"/>
</dbReference>
<dbReference type="PROSITE" id="PS50280">
    <property type="entry name" value="SET"/>
    <property type="match status" value="1"/>
</dbReference>
<dbReference type="PROSITE" id="PS50865">
    <property type="entry name" value="ZF_MYND_2"/>
    <property type="match status" value="1"/>
</dbReference>
<evidence type="ECO:0000313" key="7">
    <source>
        <dbReference type="EMBL" id="CAK9167275.1"/>
    </source>
</evidence>
<dbReference type="InterPro" id="IPR050869">
    <property type="entry name" value="H3K4_H4K5_MeTrfase"/>
</dbReference>
<proteinExistence type="predicted"/>
<dbReference type="Pfam" id="PF00856">
    <property type="entry name" value="SET"/>
    <property type="match status" value="1"/>
</dbReference>
<dbReference type="AlphaFoldDB" id="A0ABC8TI61"/>
<feature type="domain" description="MYND-type" evidence="6">
    <location>
        <begin position="48"/>
        <end position="85"/>
    </location>
</feature>